<dbReference type="Proteomes" id="UP000027238">
    <property type="component" value="Unassembled WGS sequence"/>
</dbReference>
<dbReference type="eggNOG" id="ENOG502RS5P">
    <property type="taxonomic scope" value="Eukaryota"/>
</dbReference>
<protein>
    <submittedName>
        <fullName evidence="2">Uncharacterized protein</fullName>
    </submittedName>
</protein>
<dbReference type="EMBL" id="JMSE01000695">
    <property type="protein sequence ID" value="KDN68251.1"/>
    <property type="molecule type" value="Genomic_DNA"/>
</dbReference>
<dbReference type="STRING" id="1173701.A0A066XR77"/>
<dbReference type="AlphaFoldDB" id="A0A066XR77"/>
<dbReference type="OrthoDB" id="5365739at2759"/>
<feature type="compositionally biased region" description="Basic and acidic residues" evidence="1">
    <location>
        <begin position="51"/>
        <end position="64"/>
    </location>
</feature>
<gene>
    <name evidence="2" type="ORF">CSUB01_05997</name>
</gene>
<feature type="compositionally biased region" description="Low complexity" evidence="1">
    <location>
        <begin position="138"/>
        <end position="147"/>
    </location>
</feature>
<comment type="caution">
    <text evidence="2">The sequence shown here is derived from an EMBL/GenBank/DDBJ whole genome shotgun (WGS) entry which is preliminary data.</text>
</comment>
<dbReference type="HOGENOM" id="CLU_034006_0_0_1"/>
<feature type="compositionally biased region" description="Basic and acidic residues" evidence="1">
    <location>
        <begin position="159"/>
        <end position="179"/>
    </location>
</feature>
<evidence type="ECO:0000256" key="1">
    <source>
        <dbReference type="SAM" id="MobiDB-lite"/>
    </source>
</evidence>
<sequence>MHQQAMRSAGSRIKPDVVAIKTCIRTFSTTQLRTTDKPSFGNKDSGGAAPSKREPLSTGRERSRAAASEIGQLLRRGPRAGGASNNAAALNVGAAIGAKPKVIDIKTLPNRGGFGGTNFVKLPQGFGARGRPTGSRKGPSGFSAGRPSRGGRGGRRPKRGGEDDANEADRKADRASTYERFFRPETAEEHTYVQAREQGFLPEAFTPSVSVEGLLGFAPSMPIASASSAVAAPAAVMRSLRDLAGEQHYTPEHWSDMQHTATELVFRGKGMYFFSDLAERDKFLGDVQAVPEDDAATSAEIKAVRAAKLEEGAGQAVREYIIDRVLKGRHRAPQFVERGSRDPVSMARESHLANETYGTSEGRKFDGKIAALMAKGKPAAGGKTASA</sequence>
<evidence type="ECO:0000313" key="2">
    <source>
        <dbReference type="EMBL" id="KDN68251.1"/>
    </source>
</evidence>
<evidence type="ECO:0000313" key="3">
    <source>
        <dbReference type="Proteomes" id="UP000027238"/>
    </source>
</evidence>
<feature type="region of interest" description="Disordered" evidence="1">
    <location>
        <begin position="122"/>
        <end position="179"/>
    </location>
</feature>
<organism evidence="2 3">
    <name type="scientific">Colletotrichum sublineola</name>
    <name type="common">Sorghum anthracnose fungus</name>
    <dbReference type="NCBI Taxonomy" id="1173701"/>
    <lineage>
        <taxon>Eukaryota</taxon>
        <taxon>Fungi</taxon>
        <taxon>Dikarya</taxon>
        <taxon>Ascomycota</taxon>
        <taxon>Pezizomycotina</taxon>
        <taxon>Sordariomycetes</taxon>
        <taxon>Hypocreomycetidae</taxon>
        <taxon>Glomerellales</taxon>
        <taxon>Glomerellaceae</taxon>
        <taxon>Colletotrichum</taxon>
        <taxon>Colletotrichum graminicola species complex</taxon>
    </lineage>
</organism>
<dbReference type="OMA" id="AGEQHYT"/>
<keyword evidence="3" id="KW-1185">Reference proteome</keyword>
<feature type="region of interest" description="Disordered" evidence="1">
    <location>
        <begin position="34"/>
        <end position="67"/>
    </location>
</feature>
<proteinExistence type="predicted"/>
<accession>A0A066XR77</accession>
<reference evidence="3" key="1">
    <citation type="journal article" date="2014" name="Genome Announc.">
        <title>Draft genome sequence of Colletotrichum sublineola, a destructive pathogen of cultivated sorghum.</title>
        <authorList>
            <person name="Baroncelli R."/>
            <person name="Sanz-Martin J.M."/>
            <person name="Rech G.E."/>
            <person name="Sukno S.A."/>
            <person name="Thon M.R."/>
        </authorList>
    </citation>
    <scope>NUCLEOTIDE SEQUENCE [LARGE SCALE GENOMIC DNA]</scope>
    <source>
        <strain evidence="3">TX430BB</strain>
    </source>
</reference>
<name>A0A066XR77_COLSU</name>